<proteinExistence type="predicted"/>
<dbReference type="InterPro" id="IPR011990">
    <property type="entry name" value="TPR-like_helical_dom_sf"/>
</dbReference>
<keyword evidence="3" id="KW-1185">Reference proteome</keyword>
<dbReference type="Gene3D" id="1.25.40.10">
    <property type="entry name" value="Tetratricopeptide repeat domain"/>
    <property type="match status" value="1"/>
</dbReference>
<comment type="caution">
    <text evidence="2">The sequence shown here is derived from an EMBL/GenBank/DDBJ whole genome shotgun (WGS) entry which is preliminary data.</text>
</comment>
<dbReference type="PROSITE" id="PS50943">
    <property type="entry name" value="HTH_CROC1"/>
    <property type="match status" value="1"/>
</dbReference>
<evidence type="ECO:0000313" key="2">
    <source>
        <dbReference type="EMBL" id="GGK75880.1"/>
    </source>
</evidence>
<reference evidence="2" key="2">
    <citation type="submission" date="2020-09" db="EMBL/GenBank/DDBJ databases">
        <authorList>
            <person name="Sun Q."/>
            <person name="Ohkuma M."/>
        </authorList>
    </citation>
    <scope>NUCLEOTIDE SEQUENCE</scope>
    <source>
        <strain evidence="2">JCM 13064</strain>
    </source>
</reference>
<dbReference type="InterPro" id="IPR010982">
    <property type="entry name" value="Lambda_DNA-bd_dom_sf"/>
</dbReference>
<dbReference type="Gene3D" id="1.10.260.40">
    <property type="entry name" value="lambda repressor-like DNA-binding domains"/>
    <property type="match status" value="1"/>
</dbReference>
<reference evidence="2" key="1">
    <citation type="journal article" date="2014" name="Int. J. Syst. Evol. Microbiol.">
        <title>Complete genome sequence of Corynebacterium casei LMG S-19264T (=DSM 44701T), isolated from a smear-ripened cheese.</title>
        <authorList>
            <consortium name="US DOE Joint Genome Institute (JGI-PGF)"/>
            <person name="Walter F."/>
            <person name="Albersmeier A."/>
            <person name="Kalinowski J."/>
            <person name="Ruckert C."/>
        </authorList>
    </citation>
    <scope>NUCLEOTIDE SEQUENCE</scope>
    <source>
        <strain evidence="2">JCM 13064</strain>
    </source>
</reference>
<evidence type="ECO:0000259" key="1">
    <source>
        <dbReference type="PROSITE" id="PS50943"/>
    </source>
</evidence>
<sequence>MSADPIDPHASLWHLFGAVMRRCREGERKIALRRAAADLYIDFSNLAKWERGERTPPPDMIQRLDQVYGAQGILTALYGMLLRLNAVAESERVSAGMSPATPRHRDGDDDMERRTALQLLAGLSTVGAIGVSGEPVRQLLDASLGQEYRAIEEWEVVCADHLHALRTRPPVQVATDLLVDLLALRHQIDTAPPTVAPDLHRVMAVLGDIHASALTRLGDHGAAIRWWRTARQSADTSGDLGLRLLVRGDEAGHGLYGQRAPETVLHLVRQAQHLAGGSTVDFLTTEVKALSLLGRHDEALAALNTLHTLAEKGVAADRYGFWSPSQVHFADSWVYAATGHEARADTARESVLQITRDYQYRANVQLHEALCMVVQGGINEGMRHAMTTLDYLSPAYRSRHIIETGRMVRQAVPRDRQSQPSVTEFRVLLAHQPTISS</sequence>
<dbReference type="Pfam" id="PF13560">
    <property type="entry name" value="HTH_31"/>
    <property type="match status" value="1"/>
</dbReference>
<organism evidence="2 3">
    <name type="scientific">Sphaerisporangium melleum</name>
    <dbReference type="NCBI Taxonomy" id="321316"/>
    <lineage>
        <taxon>Bacteria</taxon>
        <taxon>Bacillati</taxon>
        <taxon>Actinomycetota</taxon>
        <taxon>Actinomycetes</taxon>
        <taxon>Streptosporangiales</taxon>
        <taxon>Streptosporangiaceae</taxon>
        <taxon>Sphaerisporangium</taxon>
    </lineage>
</organism>
<name>A0A917QYP1_9ACTN</name>
<dbReference type="GO" id="GO:0003677">
    <property type="term" value="F:DNA binding"/>
    <property type="evidence" value="ECO:0007669"/>
    <property type="project" value="InterPro"/>
</dbReference>
<dbReference type="CDD" id="cd00093">
    <property type="entry name" value="HTH_XRE"/>
    <property type="match status" value="1"/>
</dbReference>
<evidence type="ECO:0000313" key="3">
    <source>
        <dbReference type="Proteomes" id="UP000645217"/>
    </source>
</evidence>
<feature type="domain" description="HTH cro/C1-type" evidence="1">
    <location>
        <begin position="36"/>
        <end position="74"/>
    </location>
</feature>
<dbReference type="Proteomes" id="UP000645217">
    <property type="component" value="Unassembled WGS sequence"/>
</dbReference>
<gene>
    <name evidence="2" type="ORF">GCM10007964_18330</name>
</gene>
<protein>
    <recommendedName>
        <fullName evidence="1">HTH cro/C1-type domain-containing protein</fullName>
    </recommendedName>
</protein>
<dbReference type="EMBL" id="BMNT01000008">
    <property type="protein sequence ID" value="GGK75880.1"/>
    <property type="molecule type" value="Genomic_DNA"/>
</dbReference>
<dbReference type="InterPro" id="IPR001387">
    <property type="entry name" value="Cro/C1-type_HTH"/>
</dbReference>
<dbReference type="AlphaFoldDB" id="A0A917QYP1"/>
<accession>A0A917QYP1</accession>
<dbReference type="RefSeq" id="WP_189162518.1">
    <property type="nucleotide sequence ID" value="NZ_BMNT01000008.1"/>
</dbReference>